<name>A0A6U3U6A7_9STRA</name>
<evidence type="ECO:0000313" key="2">
    <source>
        <dbReference type="EMBL" id="CAD9327770.1"/>
    </source>
</evidence>
<dbReference type="AlphaFoldDB" id="A0A6U3U6A7"/>
<feature type="region of interest" description="Disordered" evidence="1">
    <location>
        <begin position="1"/>
        <end position="31"/>
    </location>
</feature>
<evidence type="ECO:0000256" key="1">
    <source>
        <dbReference type="SAM" id="MobiDB-lite"/>
    </source>
</evidence>
<organism evidence="2">
    <name type="scientific">Ditylum brightwellii</name>
    <dbReference type="NCBI Taxonomy" id="49249"/>
    <lineage>
        <taxon>Eukaryota</taxon>
        <taxon>Sar</taxon>
        <taxon>Stramenopiles</taxon>
        <taxon>Ochrophyta</taxon>
        <taxon>Bacillariophyta</taxon>
        <taxon>Mediophyceae</taxon>
        <taxon>Lithodesmiophycidae</taxon>
        <taxon>Lithodesmiales</taxon>
        <taxon>Lithodesmiaceae</taxon>
        <taxon>Ditylum</taxon>
    </lineage>
</organism>
<protein>
    <submittedName>
        <fullName evidence="2">Uncharacterized protein</fullName>
    </submittedName>
</protein>
<reference evidence="2" key="1">
    <citation type="submission" date="2021-01" db="EMBL/GenBank/DDBJ databases">
        <authorList>
            <person name="Corre E."/>
            <person name="Pelletier E."/>
            <person name="Niang G."/>
            <person name="Scheremetjew M."/>
            <person name="Finn R."/>
            <person name="Kale V."/>
            <person name="Holt S."/>
            <person name="Cochrane G."/>
            <person name="Meng A."/>
            <person name="Brown T."/>
            <person name="Cohen L."/>
        </authorList>
    </citation>
    <scope>NUCLEOTIDE SEQUENCE</scope>
    <source>
        <strain evidence="2">Pop2</strain>
    </source>
</reference>
<sequence>MMRKRKSQRSKIKLLRSSNSSSGNPRCSESDATYDEALKIAIALSLSEAEEKEPKPNINPNSRSAYALAKEEERMVNEAKEESLLEQKAPRDVLECEGIPLNKLRSPILSTVDDSEELHELV</sequence>
<feature type="compositionally biased region" description="Basic residues" evidence="1">
    <location>
        <begin position="1"/>
        <end position="14"/>
    </location>
</feature>
<accession>A0A6U3U6A7</accession>
<proteinExistence type="predicted"/>
<feature type="compositionally biased region" description="Low complexity" evidence="1">
    <location>
        <begin position="15"/>
        <end position="27"/>
    </location>
</feature>
<dbReference type="EMBL" id="HBGN01015378">
    <property type="protein sequence ID" value="CAD9327770.1"/>
    <property type="molecule type" value="Transcribed_RNA"/>
</dbReference>
<gene>
    <name evidence="2" type="ORF">DBRI1063_LOCUS9876</name>
</gene>